<keyword evidence="4 6" id="KW-0067">ATP-binding</keyword>
<dbReference type="Pfam" id="PF13732">
    <property type="entry name" value="DrrA1-3_C"/>
    <property type="match status" value="1"/>
</dbReference>
<keyword evidence="7" id="KW-0378">Hydrolase</keyword>
<dbReference type="Pfam" id="PF00005">
    <property type="entry name" value="ABC_tran"/>
    <property type="match status" value="1"/>
</dbReference>
<dbReference type="GO" id="GO:0016887">
    <property type="term" value="F:ATP hydrolysis activity"/>
    <property type="evidence" value="ECO:0007669"/>
    <property type="project" value="InterPro"/>
</dbReference>
<dbReference type="EC" id="3.6.3.-" evidence="7"/>
<dbReference type="PANTHER" id="PTHR43335:SF3">
    <property type="entry name" value="ABC TRANSPORTER"/>
    <property type="match status" value="1"/>
</dbReference>
<evidence type="ECO:0000256" key="4">
    <source>
        <dbReference type="ARBA" id="ARBA00022840"/>
    </source>
</evidence>
<dbReference type="InterPro" id="IPR025302">
    <property type="entry name" value="DrrA1/2-like_C"/>
</dbReference>
<evidence type="ECO:0000313" key="9">
    <source>
        <dbReference type="Proteomes" id="UP000431451"/>
    </source>
</evidence>
<keyword evidence="3" id="KW-0547">Nucleotide-binding</keyword>
<evidence type="ECO:0000256" key="3">
    <source>
        <dbReference type="ARBA" id="ARBA00022741"/>
    </source>
</evidence>
<dbReference type="EMBL" id="UWJD01000001">
    <property type="protein sequence ID" value="VCT82903.1"/>
    <property type="molecule type" value="Genomic_DNA"/>
</dbReference>
<dbReference type="OrthoDB" id="9804819at2"/>
<sequence length="312" mass="35068">MLIIKELEKKYGKFKALNNLNLEINEGEIFGFIGPNGAGKSTTMKIVSGLLLPDSGEVYVDEIDAIKNNKKLKEKIGYMPDFFGVYDNLKSYEYLEFYASIYGISGKDIKKLSMDLLELVNLENKYDSYVDGLSRGMKQRLCLARCLIHNPKLLILDEPASGMDPRARFEMKNILKNLKDMGKTILVSSHILSELGEICTNLGIIENGQMICQGTVDEIMDRISGTHPIAITVLNKQEDAIKILKENTNVGKIDINENKITAAFNGDDNECSELLKKLVIQNIPIVSFNREASSLEDIFIKITEKEELKEES</sequence>
<dbReference type="STRING" id="137838.GCA_001458595_00736"/>
<dbReference type="Gene3D" id="3.40.50.300">
    <property type="entry name" value="P-loop containing nucleotide triphosphate hydrolases"/>
    <property type="match status" value="1"/>
</dbReference>
<keyword evidence="8" id="KW-1185">Reference proteome</keyword>
<evidence type="ECO:0000313" key="8">
    <source>
        <dbReference type="Proteomes" id="UP000220840"/>
    </source>
</evidence>
<comment type="similarity">
    <text evidence="1">Belongs to the ABC transporter superfamily.</text>
</comment>
<feature type="domain" description="ABC transporter" evidence="5">
    <location>
        <begin position="2"/>
        <end position="232"/>
    </location>
</feature>
<dbReference type="InterPro" id="IPR003593">
    <property type="entry name" value="AAA+_ATPase"/>
</dbReference>
<evidence type="ECO:0000313" key="7">
    <source>
        <dbReference type="EMBL" id="VCT82903.1"/>
    </source>
</evidence>
<dbReference type="CDD" id="cd03230">
    <property type="entry name" value="ABC_DR_subfamily_A"/>
    <property type="match status" value="1"/>
</dbReference>
<dbReference type="Proteomes" id="UP000431451">
    <property type="component" value="Unassembled WGS sequence"/>
</dbReference>
<organism evidence="6 8">
    <name type="scientific">Clostridium neonatale</name>
    <dbReference type="NCBI Taxonomy" id="137838"/>
    <lineage>
        <taxon>Bacteria</taxon>
        <taxon>Bacillati</taxon>
        <taxon>Bacillota</taxon>
        <taxon>Clostridia</taxon>
        <taxon>Eubacteriales</taxon>
        <taxon>Clostridiaceae</taxon>
        <taxon>Clostridium</taxon>
    </lineage>
</organism>
<name>A0A2A7MCD7_9CLOT</name>
<protein>
    <submittedName>
        <fullName evidence="6 7">ABC transporter ATP-binding protein</fullName>
        <ecNumber evidence="7">3.6.3.-</ecNumber>
    </submittedName>
</protein>
<evidence type="ECO:0000256" key="2">
    <source>
        <dbReference type="ARBA" id="ARBA00022448"/>
    </source>
</evidence>
<dbReference type="SUPFAM" id="SSF52540">
    <property type="entry name" value="P-loop containing nucleoside triphosphate hydrolases"/>
    <property type="match status" value="1"/>
</dbReference>
<dbReference type="Proteomes" id="UP000220840">
    <property type="component" value="Unassembled WGS sequence"/>
</dbReference>
<evidence type="ECO:0000259" key="5">
    <source>
        <dbReference type="PROSITE" id="PS50893"/>
    </source>
</evidence>
<dbReference type="SMART" id="SM00382">
    <property type="entry name" value="AAA"/>
    <property type="match status" value="1"/>
</dbReference>
<reference evidence="6 8" key="1">
    <citation type="submission" date="2017-10" db="EMBL/GenBank/DDBJ databases">
        <title>Effective Description of Clostridium neonatale sp. nov. linked to necrotizing enterocolitis in neonates and a clarification of species assignable to the genus Clostridium (Prazmowski 1880) emend. Lawson and Rainey 2016.</title>
        <authorList>
            <person name="Bernard K."/>
            <person name="Burdz T."/>
            <person name="Wiebe D."/>
            <person name="Balcewich B."/>
            <person name="Alfa M."/>
            <person name="Bernier A.-M."/>
        </authorList>
    </citation>
    <scope>NUCLEOTIDE SEQUENCE [LARGE SCALE GENOMIC DNA]</scope>
    <source>
        <strain evidence="6 8">LCDC99A005</strain>
    </source>
</reference>
<reference evidence="7 9" key="2">
    <citation type="submission" date="2018-06" db="EMBL/GenBank/DDBJ databases">
        <authorList>
            <consortium name="IHU Genomes"/>
        </authorList>
    </citation>
    <scope>NUCLEOTIDE SEQUENCE [LARGE SCALE GENOMIC DNA]</scope>
    <source>
        <strain evidence="7 9">NEC25</strain>
    </source>
</reference>
<dbReference type="AlphaFoldDB" id="A0A2A7MCD7"/>
<dbReference type="InterPro" id="IPR003439">
    <property type="entry name" value="ABC_transporter-like_ATP-bd"/>
</dbReference>
<gene>
    <name evidence="7" type="primary">yxlF</name>
    <name evidence="7" type="ORF">CNEONATNEC25_00490</name>
    <name evidence="6" type="ORF">CQ394_18895</name>
</gene>
<dbReference type="PROSITE" id="PS50893">
    <property type="entry name" value="ABC_TRANSPORTER_2"/>
    <property type="match status" value="1"/>
</dbReference>
<accession>A0A2A7MCD7</accession>
<dbReference type="EMBL" id="PDCJ01000004">
    <property type="protein sequence ID" value="PEG29424.1"/>
    <property type="molecule type" value="Genomic_DNA"/>
</dbReference>
<dbReference type="GO" id="GO:0005524">
    <property type="term" value="F:ATP binding"/>
    <property type="evidence" value="ECO:0007669"/>
    <property type="project" value="UniProtKB-KW"/>
</dbReference>
<keyword evidence="2" id="KW-0813">Transport</keyword>
<evidence type="ECO:0000313" key="6">
    <source>
        <dbReference type="EMBL" id="PEG29424.1"/>
    </source>
</evidence>
<proteinExistence type="inferred from homology"/>
<evidence type="ECO:0000256" key="1">
    <source>
        <dbReference type="ARBA" id="ARBA00005417"/>
    </source>
</evidence>
<dbReference type="InterPro" id="IPR027417">
    <property type="entry name" value="P-loop_NTPase"/>
</dbReference>
<dbReference type="PANTHER" id="PTHR43335">
    <property type="entry name" value="ABC TRANSPORTER, ATP-BINDING PROTEIN"/>
    <property type="match status" value="1"/>
</dbReference>
<dbReference type="RefSeq" id="WP_058293681.1">
    <property type="nucleotide sequence ID" value="NZ_CAKJVF010000217.1"/>
</dbReference>